<dbReference type="GO" id="GO:0003755">
    <property type="term" value="F:peptidyl-prolyl cis-trans isomerase activity"/>
    <property type="evidence" value="ECO:0007669"/>
    <property type="project" value="UniProtKB-UniRule"/>
</dbReference>
<evidence type="ECO:0000256" key="4">
    <source>
        <dbReference type="ARBA" id="ARBA00023235"/>
    </source>
</evidence>
<dbReference type="InterPro" id="IPR029000">
    <property type="entry name" value="Cyclophilin-like_dom_sf"/>
</dbReference>
<protein>
    <recommendedName>
        <fullName evidence="5">Peptidyl-prolyl cis-trans isomerase</fullName>
        <shortName evidence="5">PPIase</shortName>
        <ecNumber evidence="5">5.2.1.8</ecNumber>
    </recommendedName>
</protein>
<gene>
    <name evidence="7" type="ORF">KHA93_10945</name>
</gene>
<dbReference type="Pfam" id="PF00160">
    <property type="entry name" value="Pro_isomerase"/>
    <property type="match status" value="1"/>
</dbReference>
<organism evidence="7 8">
    <name type="scientific">Lederbergia citrisecunda</name>
    <dbReference type="NCBI Taxonomy" id="2833583"/>
    <lineage>
        <taxon>Bacteria</taxon>
        <taxon>Bacillati</taxon>
        <taxon>Bacillota</taxon>
        <taxon>Bacilli</taxon>
        <taxon>Bacillales</taxon>
        <taxon>Bacillaceae</taxon>
        <taxon>Lederbergia</taxon>
    </lineage>
</organism>
<evidence type="ECO:0000313" key="7">
    <source>
        <dbReference type="EMBL" id="MBS4200146.1"/>
    </source>
</evidence>
<evidence type="ECO:0000256" key="5">
    <source>
        <dbReference type="RuleBase" id="RU363019"/>
    </source>
</evidence>
<reference evidence="7 8" key="1">
    <citation type="submission" date="2021-05" db="EMBL/GenBank/DDBJ databases">
        <title>Novel Bacillus species.</title>
        <authorList>
            <person name="Liu G."/>
        </authorList>
    </citation>
    <scope>NUCLEOTIDE SEQUENCE [LARGE SCALE GENOMIC DNA]</scope>
    <source>
        <strain evidence="7 8">FJAT-49732</strain>
    </source>
</reference>
<dbReference type="InterPro" id="IPR002130">
    <property type="entry name" value="Cyclophilin-type_PPIase_dom"/>
</dbReference>
<dbReference type="RefSeq" id="WP_213110752.1">
    <property type="nucleotide sequence ID" value="NZ_JAGYPJ010000001.1"/>
</dbReference>
<dbReference type="SUPFAM" id="SSF50891">
    <property type="entry name" value="Cyclophilin-like"/>
    <property type="match status" value="1"/>
</dbReference>
<dbReference type="Gene3D" id="2.40.100.10">
    <property type="entry name" value="Cyclophilin-like"/>
    <property type="match status" value="1"/>
</dbReference>
<feature type="chain" id="PRO_5039760624" description="Peptidyl-prolyl cis-trans isomerase" evidence="5">
    <location>
        <begin position="17"/>
        <end position="246"/>
    </location>
</feature>
<name>A0A942TNT9_9BACI</name>
<comment type="catalytic activity">
    <reaction evidence="1 5">
        <text>[protein]-peptidylproline (omega=180) = [protein]-peptidylproline (omega=0)</text>
        <dbReference type="Rhea" id="RHEA:16237"/>
        <dbReference type="Rhea" id="RHEA-COMP:10747"/>
        <dbReference type="Rhea" id="RHEA-COMP:10748"/>
        <dbReference type="ChEBI" id="CHEBI:83833"/>
        <dbReference type="ChEBI" id="CHEBI:83834"/>
        <dbReference type="EC" id="5.2.1.8"/>
    </reaction>
</comment>
<dbReference type="PROSITE" id="PS50072">
    <property type="entry name" value="CSA_PPIASE_2"/>
    <property type="match status" value="1"/>
</dbReference>
<dbReference type="PRINTS" id="PR00153">
    <property type="entry name" value="CSAPPISMRASE"/>
</dbReference>
<keyword evidence="5" id="KW-0732">Signal</keyword>
<feature type="domain" description="PPIase cyclophilin-type" evidence="6">
    <location>
        <begin position="69"/>
        <end position="243"/>
    </location>
</feature>
<comment type="caution">
    <text evidence="7">The sequence shown here is derived from an EMBL/GenBank/DDBJ whole genome shotgun (WGS) entry which is preliminary data.</text>
</comment>
<evidence type="ECO:0000259" key="6">
    <source>
        <dbReference type="PROSITE" id="PS50072"/>
    </source>
</evidence>
<keyword evidence="3 5" id="KW-0697">Rotamase</keyword>
<dbReference type="Proteomes" id="UP000682713">
    <property type="component" value="Unassembled WGS sequence"/>
</dbReference>
<sequence length="246" mass="27109">MKKFLFLLMFVTILSACGTKSSVINLNEETATGSNQSEKEEGDSEMAEQVVYPQLSTEVAENEKLVQMNTNMGSIKIKLFPEQAPKTVENFVTHAKEGYYNGIIFHRVIKDFMIQGGDPTGTGRGGESIYGDSFEDEFSMELFNLRGALSMANAGPNTNGSQFFIVQNNFMDPRVKGQLENAGFPQEIIEAYIENGGTPHLDHRHTVFGQVIDGMDVVDSIANVKTAPGDKPLEDVVIESIDIIKE</sequence>
<evidence type="ECO:0000256" key="1">
    <source>
        <dbReference type="ARBA" id="ARBA00000971"/>
    </source>
</evidence>
<keyword evidence="4 5" id="KW-0413">Isomerase</keyword>
<dbReference type="PANTHER" id="PTHR45625:SF4">
    <property type="entry name" value="PEPTIDYLPROLYL ISOMERASE DOMAIN AND WD REPEAT-CONTAINING PROTEIN 1"/>
    <property type="match status" value="1"/>
</dbReference>
<comment type="function">
    <text evidence="2 5">PPIases accelerate the folding of proteins. It catalyzes the cis-trans isomerization of proline imidic peptide bonds in oligopeptides.</text>
</comment>
<dbReference type="EC" id="5.2.1.8" evidence="5"/>
<evidence type="ECO:0000256" key="3">
    <source>
        <dbReference type="ARBA" id="ARBA00023110"/>
    </source>
</evidence>
<keyword evidence="8" id="KW-1185">Reference proteome</keyword>
<accession>A0A942TNT9</accession>
<evidence type="ECO:0000313" key="8">
    <source>
        <dbReference type="Proteomes" id="UP000682713"/>
    </source>
</evidence>
<dbReference type="PROSITE" id="PS51257">
    <property type="entry name" value="PROKAR_LIPOPROTEIN"/>
    <property type="match status" value="1"/>
</dbReference>
<proteinExistence type="inferred from homology"/>
<feature type="signal peptide" evidence="5">
    <location>
        <begin position="1"/>
        <end position="16"/>
    </location>
</feature>
<dbReference type="PANTHER" id="PTHR45625">
    <property type="entry name" value="PEPTIDYL-PROLYL CIS-TRANS ISOMERASE-RELATED"/>
    <property type="match status" value="1"/>
</dbReference>
<comment type="similarity">
    <text evidence="5">Belongs to the cyclophilin-type PPIase family.</text>
</comment>
<evidence type="ECO:0000256" key="2">
    <source>
        <dbReference type="ARBA" id="ARBA00002388"/>
    </source>
</evidence>
<dbReference type="EMBL" id="JAGYPJ010000001">
    <property type="protein sequence ID" value="MBS4200146.1"/>
    <property type="molecule type" value="Genomic_DNA"/>
</dbReference>
<dbReference type="AlphaFoldDB" id="A0A942TNT9"/>
<dbReference type="InterPro" id="IPR044666">
    <property type="entry name" value="Cyclophilin_A-like"/>
</dbReference>